<dbReference type="RefSeq" id="WP_144236722.1">
    <property type="nucleotide sequence ID" value="NZ_VJWA01000001.1"/>
</dbReference>
<name>A0A552UIH6_9SPHN</name>
<sequence>MASPRAGVVLSAFAPLPRRKGRVTYRKRDGDVWGFEEWAIGQGADGLRVMSAHCEMALGDERVVRDSVLSVHPDFHPHDAFVRIMRDGTVSGTGWFHFTDVAATCESWTAAEGRITQSMPIVRPIRGFGIHAVQGDGWLAATFPYDKGPGHTQFFGRNLLHSVHHLGATGPFISTTGSGLTYVGPETIDVPAGTFDCHRIRFVGLTNNHPAYDMWVTRDGEFLYVKGDVEGYMDSVFELASLSDG</sequence>
<evidence type="ECO:0000313" key="2">
    <source>
        <dbReference type="Proteomes" id="UP000317894"/>
    </source>
</evidence>
<dbReference type="EMBL" id="VJWA01000001">
    <property type="protein sequence ID" value="TRW18028.1"/>
    <property type="molecule type" value="Genomic_DNA"/>
</dbReference>
<comment type="caution">
    <text evidence="1">The sequence shown here is derived from an EMBL/GenBank/DDBJ whole genome shotgun (WGS) entry which is preliminary data.</text>
</comment>
<evidence type="ECO:0000313" key="1">
    <source>
        <dbReference type="EMBL" id="TRW18028.1"/>
    </source>
</evidence>
<dbReference type="OrthoDB" id="3777295at2"/>
<reference evidence="1 2" key="1">
    <citation type="submission" date="2019-07" db="EMBL/GenBank/DDBJ databases">
        <title>Novel species isolated from glacier.</title>
        <authorList>
            <person name="Liu Q."/>
            <person name="Xin Y.-H."/>
        </authorList>
    </citation>
    <scope>NUCLEOTIDE SEQUENCE [LARGE SCALE GENOMIC DNA]</scope>
    <source>
        <strain evidence="1 2">LB1R16</strain>
    </source>
</reference>
<organism evidence="1 2">
    <name type="scientific">Glacieibacterium frigidum</name>
    <dbReference type="NCBI Taxonomy" id="2593303"/>
    <lineage>
        <taxon>Bacteria</taxon>
        <taxon>Pseudomonadati</taxon>
        <taxon>Pseudomonadota</taxon>
        <taxon>Alphaproteobacteria</taxon>
        <taxon>Sphingomonadales</taxon>
        <taxon>Sphingosinicellaceae</taxon>
        <taxon>Glacieibacterium</taxon>
    </lineage>
</organism>
<accession>A0A552UIH6</accession>
<gene>
    <name evidence="1" type="ORF">FMM06_07915</name>
</gene>
<proteinExistence type="predicted"/>
<dbReference type="Proteomes" id="UP000317894">
    <property type="component" value="Unassembled WGS sequence"/>
</dbReference>
<dbReference type="AlphaFoldDB" id="A0A552UIH6"/>
<protein>
    <submittedName>
        <fullName evidence="1">DUF3108 domain-containing protein</fullName>
    </submittedName>
</protein>
<keyword evidence="2" id="KW-1185">Reference proteome</keyword>